<proteinExistence type="predicted"/>
<protein>
    <submittedName>
        <fullName evidence="1">Type III toxin-antitoxin system ToxN/AbiQ family toxin</fullName>
    </submittedName>
</protein>
<dbReference type="RefSeq" id="WP_158423915.1">
    <property type="nucleotide sequence ID" value="NZ_JAOQJQ010000001.1"/>
</dbReference>
<dbReference type="InterPro" id="IPR025911">
    <property type="entry name" value="ToxN/AbiQ_toxin"/>
</dbReference>
<keyword evidence="2" id="KW-1185">Reference proteome</keyword>
<dbReference type="Pfam" id="PF13958">
    <property type="entry name" value="ToxN_toxin"/>
    <property type="match status" value="1"/>
</dbReference>
<comment type="caution">
    <text evidence="1">The sequence shown here is derived from an EMBL/GenBank/DDBJ whole genome shotgun (WGS) entry which is preliminary data.</text>
</comment>
<name>A0ABT2TFZ2_9FIRM</name>
<dbReference type="InterPro" id="IPR053735">
    <property type="entry name" value="Type_III_TA_endoRNase"/>
</dbReference>
<dbReference type="Proteomes" id="UP001652442">
    <property type="component" value="Unassembled WGS sequence"/>
</dbReference>
<reference evidence="1 2" key="1">
    <citation type="journal article" date="2021" name="ISME Commun">
        <title>Automated analysis of genomic sequences facilitates high-throughput and comprehensive description of bacteria.</title>
        <authorList>
            <person name="Hitch T.C.A."/>
        </authorList>
    </citation>
    <scope>NUCLEOTIDE SEQUENCE [LARGE SCALE GENOMIC DNA]</scope>
    <source>
        <strain evidence="1 2">Sanger_109</strain>
    </source>
</reference>
<sequence>MAEFENFGFYTIDTDYLEFLNSKHSEVYYNASYRNAIKPFIGIIIDMTICKYFIPLTSAKEKHVKWKNSCDEHFLIYEIIDKSINIPSDVYKAYSDEKKMHVMSVLDMKKMIPVPDNAYERIVFKDLSDERYKDLFEKEYAFCLTIKDKILKRAEKIYKHQKETQIVRHKYCDFSCCENVMKEWLQGKNFTNR</sequence>
<evidence type="ECO:0000313" key="2">
    <source>
        <dbReference type="Proteomes" id="UP001652442"/>
    </source>
</evidence>
<dbReference type="Gene3D" id="3.10.129.130">
    <property type="match status" value="1"/>
</dbReference>
<evidence type="ECO:0000313" key="1">
    <source>
        <dbReference type="EMBL" id="MCU6761061.1"/>
    </source>
</evidence>
<dbReference type="EMBL" id="JAOQJQ010000001">
    <property type="protein sequence ID" value="MCU6761061.1"/>
    <property type="molecule type" value="Genomic_DNA"/>
</dbReference>
<gene>
    <name evidence="1" type="ORF">OCV88_01765</name>
</gene>
<accession>A0ABT2TFZ2</accession>
<organism evidence="1 2">
    <name type="scientific">Brotonthovivens ammoniilytica</name>
    <dbReference type="NCBI Taxonomy" id="2981725"/>
    <lineage>
        <taxon>Bacteria</taxon>
        <taxon>Bacillati</taxon>
        <taxon>Bacillota</taxon>
        <taxon>Clostridia</taxon>
        <taxon>Lachnospirales</taxon>
        <taxon>Lachnospiraceae</taxon>
        <taxon>Brotonthovivens</taxon>
    </lineage>
</organism>